<dbReference type="InterPro" id="IPR004183">
    <property type="entry name" value="Xdiol_dOase_suB"/>
</dbReference>
<organism evidence="7 8">
    <name type="scientific">Torulaspora delbrueckii</name>
    <name type="common">Yeast</name>
    <name type="synonym">Candida colliculosa</name>
    <dbReference type="NCBI Taxonomy" id="4950"/>
    <lineage>
        <taxon>Eukaryota</taxon>
        <taxon>Fungi</taxon>
        <taxon>Dikarya</taxon>
        <taxon>Ascomycota</taxon>
        <taxon>Saccharomycotina</taxon>
        <taxon>Saccharomycetes</taxon>
        <taxon>Saccharomycetales</taxon>
        <taxon>Saccharomycetaceae</taxon>
        <taxon>Torulaspora</taxon>
    </lineage>
</organism>
<proteinExistence type="inferred from homology"/>
<dbReference type="CDD" id="cd07363">
    <property type="entry name" value="45_DOPA_Dioxygenase"/>
    <property type="match status" value="1"/>
</dbReference>
<sequence>MYWGVAIVVAILAIYKYLNSTIDYTMSTAPVYFLSHGGPTFLYRNAKFGGEPGAFDATAALGKFIRETIQPKFVIMVSAHWQSDSKSSVQVAVPSGSSLENELIYDFYGFPKQLYAEKFRTRNDLSLATRITKDLNLYFSKDGNSPVHASLATRGIDHGVWVPLRVAFPAKTADDWNLDVPLVQVSLTADETDFVTHYKLGQALSKYRDEGGLVLVSGMSVHNLRDNIMSTKPLSYTTQFNELLRDILLPDVSASNKLNQFKDLLKNPAKRKLLYSAHPTLEHFVPMIVGLGAGAGQQTDGMVKVKEIYNKDQASLGWGIYQYDDN</sequence>
<keyword evidence="5" id="KW-0560">Oxidoreductase</keyword>
<dbReference type="EMBL" id="HE616743">
    <property type="protein sequence ID" value="CCE90314.1"/>
    <property type="molecule type" value="Genomic_DNA"/>
</dbReference>
<evidence type="ECO:0000256" key="1">
    <source>
        <dbReference type="ARBA" id="ARBA00001947"/>
    </source>
</evidence>
<dbReference type="RefSeq" id="XP_003679525.1">
    <property type="nucleotide sequence ID" value="XM_003679477.1"/>
</dbReference>
<dbReference type="GO" id="GO:0016702">
    <property type="term" value="F:oxidoreductase activity, acting on single donors with incorporation of molecular oxygen, incorporation of two atoms of oxygen"/>
    <property type="evidence" value="ECO:0007669"/>
    <property type="project" value="UniProtKB-ARBA"/>
</dbReference>
<dbReference type="GeneID" id="11504156"/>
<dbReference type="PANTHER" id="PTHR30096">
    <property type="entry name" value="4,5-DOPA DIOXYGENASE EXTRADIOL-LIKE PROTEIN"/>
    <property type="match status" value="1"/>
</dbReference>
<dbReference type="OrthoDB" id="7396853at2759"/>
<dbReference type="Gene3D" id="3.40.830.10">
    <property type="entry name" value="LigB-like"/>
    <property type="match status" value="1"/>
</dbReference>
<name>G8ZNX0_TORDE</name>
<dbReference type="InterPro" id="IPR014436">
    <property type="entry name" value="Extradiol_dOase_DODA"/>
</dbReference>
<dbReference type="PANTHER" id="PTHR30096:SF0">
    <property type="entry name" value="4,5-DOPA DIOXYGENASE EXTRADIOL-LIKE PROTEIN"/>
    <property type="match status" value="1"/>
</dbReference>
<dbReference type="AlphaFoldDB" id="G8ZNX0"/>
<dbReference type="GO" id="GO:0008198">
    <property type="term" value="F:ferrous iron binding"/>
    <property type="evidence" value="ECO:0007669"/>
    <property type="project" value="InterPro"/>
</dbReference>
<protein>
    <recommendedName>
        <fullName evidence="6">Extradiol ring-cleavage dioxygenase class III enzyme subunit B domain-containing protein</fullName>
    </recommendedName>
</protein>
<accession>G8ZNX0</accession>
<evidence type="ECO:0000313" key="8">
    <source>
        <dbReference type="Proteomes" id="UP000005627"/>
    </source>
</evidence>
<evidence type="ECO:0000256" key="3">
    <source>
        <dbReference type="ARBA" id="ARBA00022723"/>
    </source>
</evidence>
<dbReference type="KEGG" id="tdl:TDEL_0B01850"/>
<dbReference type="SUPFAM" id="SSF53213">
    <property type="entry name" value="LigB-like"/>
    <property type="match status" value="1"/>
</dbReference>
<evidence type="ECO:0000313" key="7">
    <source>
        <dbReference type="EMBL" id="CCE90314.1"/>
    </source>
</evidence>
<keyword evidence="3" id="KW-0479">Metal-binding</keyword>
<reference evidence="7 8" key="1">
    <citation type="journal article" date="2011" name="Proc. Natl. Acad. Sci. U.S.A.">
        <title>Evolutionary erosion of yeast sex chromosomes by mating-type switching accidents.</title>
        <authorList>
            <person name="Gordon J.L."/>
            <person name="Armisen D."/>
            <person name="Proux-Wera E."/>
            <person name="Oheigeartaigh S.S."/>
            <person name="Byrne K.P."/>
            <person name="Wolfe K.H."/>
        </authorList>
    </citation>
    <scope>NUCLEOTIDE SEQUENCE [LARGE SCALE GENOMIC DNA]</scope>
    <source>
        <strain evidence="8">ATCC 10662 / CBS 1146 / NBRC 0425 / NCYC 2629 / NRRL Y-866</strain>
    </source>
</reference>
<dbReference type="GO" id="GO:0008270">
    <property type="term" value="F:zinc ion binding"/>
    <property type="evidence" value="ECO:0007669"/>
    <property type="project" value="InterPro"/>
</dbReference>
<feature type="domain" description="Extradiol ring-cleavage dioxygenase class III enzyme subunit B" evidence="6">
    <location>
        <begin position="31"/>
        <end position="300"/>
    </location>
</feature>
<dbReference type="Proteomes" id="UP000005627">
    <property type="component" value="Chromosome 2"/>
</dbReference>
<dbReference type="InParanoid" id="G8ZNX0"/>
<comment type="cofactor">
    <cofactor evidence="1">
        <name>Zn(2+)</name>
        <dbReference type="ChEBI" id="CHEBI:29105"/>
    </cofactor>
</comment>
<keyword evidence="8" id="KW-1185">Reference proteome</keyword>
<keyword evidence="4" id="KW-0862">Zinc</keyword>
<dbReference type="HOGENOM" id="CLU_046582_1_0_1"/>
<evidence type="ECO:0000256" key="2">
    <source>
        <dbReference type="ARBA" id="ARBA00007581"/>
    </source>
</evidence>
<dbReference type="Pfam" id="PF02900">
    <property type="entry name" value="LigB"/>
    <property type="match status" value="1"/>
</dbReference>
<dbReference type="eggNOG" id="ENOG502RYU3">
    <property type="taxonomic scope" value="Eukaryota"/>
</dbReference>
<comment type="similarity">
    <text evidence="2">Belongs to the DODA-type extradiol aromatic ring-opening dioxygenase family.</text>
</comment>
<gene>
    <name evidence="7" type="primary">TDEL0B01850</name>
    <name evidence="7" type="ORF">TDEL_0B01850</name>
</gene>
<evidence type="ECO:0000256" key="5">
    <source>
        <dbReference type="ARBA" id="ARBA00023002"/>
    </source>
</evidence>
<evidence type="ECO:0000259" key="6">
    <source>
        <dbReference type="Pfam" id="PF02900"/>
    </source>
</evidence>
<evidence type="ECO:0000256" key="4">
    <source>
        <dbReference type="ARBA" id="ARBA00022833"/>
    </source>
</evidence>